<evidence type="ECO:0000313" key="11">
    <source>
        <dbReference type="EMBL" id="OFV69987.1"/>
    </source>
</evidence>
<keyword evidence="4" id="KW-1003">Cell membrane</keyword>
<feature type="transmembrane region" description="Helical" evidence="9">
    <location>
        <begin position="151"/>
        <end position="172"/>
    </location>
</feature>
<comment type="subcellular location">
    <subcellularLocation>
        <location evidence="1">Cell membrane</location>
        <topology evidence="1">Multi-pass membrane protein</topology>
    </subcellularLocation>
</comment>
<sequence length="283" mass="31441">MEISTIIAYVLVVFTMFFGMTFSSANGFNIGALMNFIDPQSMFITIGGTFFVLIASFPIKSFKHIPKHLKMIFFKSKQDPLEYVDILTELSKEARRKGLLALEAKAADIQDEFLKESVLRIVDAIEPDKLRSWFDQKIDYISERNDLERKIYDMGAALGPAFGMIGTLIGLVNMLKNMSFEGGASTLGADMSVALITTFYGSVLANCVFMPVSSKLEIAQERDLLIKELIIEGVVAIKEGENPKYIRDKLMNFLTEDEIRKANGESPSKGGKSKGKKGKAVES</sequence>
<evidence type="ECO:0000259" key="10">
    <source>
        <dbReference type="Pfam" id="PF01618"/>
    </source>
</evidence>
<comment type="caution">
    <text evidence="11">The sequence shown here is derived from an EMBL/GenBank/DDBJ whole genome shotgun (WGS) entry which is preliminary data.</text>
</comment>
<dbReference type="InterPro" id="IPR047055">
    <property type="entry name" value="MotA-like"/>
</dbReference>
<comment type="similarity">
    <text evidence="2">Belongs to the MotA family.</text>
</comment>
<evidence type="ECO:0000256" key="3">
    <source>
        <dbReference type="ARBA" id="ARBA00022448"/>
    </source>
</evidence>
<dbReference type="InterPro" id="IPR002898">
    <property type="entry name" value="MotA_ExbB_proton_chnl"/>
</dbReference>
<feature type="compositionally biased region" description="Basic residues" evidence="8">
    <location>
        <begin position="271"/>
        <end position="283"/>
    </location>
</feature>
<evidence type="ECO:0000256" key="4">
    <source>
        <dbReference type="ARBA" id="ARBA00022475"/>
    </source>
</evidence>
<dbReference type="AlphaFoldDB" id="A0A1F2PF51"/>
<dbReference type="Proteomes" id="UP000176244">
    <property type="component" value="Unassembled WGS sequence"/>
</dbReference>
<proteinExistence type="inferred from homology"/>
<keyword evidence="3" id="KW-0813">Transport</keyword>
<reference evidence="11 12" key="1">
    <citation type="submission" date="2015-09" db="EMBL/GenBank/DDBJ databases">
        <title>Genome sequence of Acetobacterium wieringae DSM 1911.</title>
        <authorList>
            <person name="Poehlein A."/>
            <person name="Bengelsdorf F.R."/>
            <person name="Schiel-Bengelsdorf B."/>
            <person name="Duerre P."/>
            <person name="Daniel R."/>
        </authorList>
    </citation>
    <scope>NUCLEOTIDE SEQUENCE [LARGE SCALE GENOMIC DNA]</scope>
    <source>
        <strain evidence="11 12">DSM 1911</strain>
    </source>
</reference>
<feature type="transmembrane region" description="Helical" evidence="9">
    <location>
        <begin position="192"/>
        <end position="212"/>
    </location>
</feature>
<keyword evidence="7 9" id="KW-0472">Membrane</keyword>
<evidence type="ECO:0000256" key="9">
    <source>
        <dbReference type="SAM" id="Phobius"/>
    </source>
</evidence>
<dbReference type="Pfam" id="PF01618">
    <property type="entry name" value="MotA_ExbB"/>
    <property type="match status" value="1"/>
</dbReference>
<evidence type="ECO:0000256" key="7">
    <source>
        <dbReference type="ARBA" id="ARBA00023136"/>
    </source>
</evidence>
<feature type="domain" description="MotA/TolQ/ExbB proton channel" evidence="10">
    <location>
        <begin position="107"/>
        <end position="222"/>
    </location>
</feature>
<protein>
    <submittedName>
        <fullName evidence="11">Chemotaxis protein PomA</fullName>
    </submittedName>
</protein>
<dbReference type="GO" id="GO:0006935">
    <property type="term" value="P:chemotaxis"/>
    <property type="evidence" value="ECO:0007669"/>
    <property type="project" value="InterPro"/>
</dbReference>
<evidence type="ECO:0000256" key="5">
    <source>
        <dbReference type="ARBA" id="ARBA00022692"/>
    </source>
</evidence>
<gene>
    <name evidence="11" type="primary">pomA</name>
    <name evidence="11" type="ORF">ACWI_26290</name>
</gene>
<accession>A0A1F2PF51</accession>
<evidence type="ECO:0000313" key="12">
    <source>
        <dbReference type="Proteomes" id="UP000176244"/>
    </source>
</evidence>
<feature type="transmembrane region" description="Helical" evidence="9">
    <location>
        <begin position="40"/>
        <end position="59"/>
    </location>
</feature>
<dbReference type="EMBL" id="LKEU01000035">
    <property type="protein sequence ID" value="OFV69987.1"/>
    <property type="molecule type" value="Genomic_DNA"/>
</dbReference>
<keyword evidence="6 9" id="KW-1133">Transmembrane helix</keyword>
<dbReference type="InterPro" id="IPR000540">
    <property type="entry name" value="Flag_MotA_CS"/>
</dbReference>
<evidence type="ECO:0000256" key="1">
    <source>
        <dbReference type="ARBA" id="ARBA00004651"/>
    </source>
</evidence>
<dbReference type="GO" id="GO:0005886">
    <property type="term" value="C:plasma membrane"/>
    <property type="evidence" value="ECO:0007669"/>
    <property type="project" value="UniProtKB-SubCell"/>
</dbReference>
<organism evidence="11 12">
    <name type="scientific">Acetobacterium wieringae</name>
    <dbReference type="NCBI Taxonomy" id="52694"/>
    <lineage>
        <taxon>Bacteria</taxon>
        <taxon>Bacillati</taxon>
        <taxon>Bacillota</taxon>
        <taxon>Clostridia</taxon>
        <taxon>Eubacteriales</taxon>
        <taxon>Eubacteriaceae</taxon>
        <taxon>Acetobacterium</taxon>
    </lineage>
</organism>
<dbReference type="RefSeq" id="WP_070371895.1">
    <property type="nucleotide sequence ID" value="NZ_JAYFRG010000003.1"/>
</dbReference>
<dbReference type="STRING" id="52694.ACWI_26290"/>
<feature type="transmembrane region" description="Helical" evidence="9">
    <location>
        <begin position="7"/>
        <end position="28"/>
    </location>
</feature>
<dbReference type="PROSITE" id="PS01307">
    <property type="entry name" value="MOTA"/>
    <property type="match status" value="1"/>
</dbReference>
<feature type="region of interest" description="Disordered" evidence="8">
    <location>
        <begin position="261"/>
        <end position="283"/>
    </location>
</feature>
<dbReference type="OrthoDB" id="9806929at2"/>
<evidence type="ECO:0000256" key="2">
    <source>
        <dbReference type="ARBA" id="ARBA00008038"/>
    </source>
</evidence>
<evidence type="ECO:0000256" key="6">
    <source>
        <dbReference type="ARBA" id="ARBA00022989"/>
    </source>
</evidence>
<evidence type="ECO:0000256" key="8">
    <source>
        <dbReference type="SAM" id="MobiDB-lite"/>
    </source>
</evidence>
<name>A0A1F2PF51_9FIRM</name>
<dbReference type="PANTHER" id="PTHR30433:SF2">
    <property type="entry name" value="MOTILITY PROTEIN A"/>
    <property type="match status" value="1"/>
</dbReference>
<dbReference type="GO" id="GO:0071978">
    <property type="term" value="P:bacterial-type flagellum-dependent swarming motility"/>
    <property type="evidence" value="ECO:0007669"/>
    <property type="project" value="InterPro"/>
</dbReference>
<keyword evidence="5 9" id="KW-0812">Transmembrane</keyword>
<dbReference type="PANTHER" id="PTHR30433">
    <property type="entry name" value="CHEMOTAXIS PROTEIN MOTA"/>
    <property type="match status" value="1"/>
</dbReference>